<evidence type="ECO:0000313" key="9">
    <source>
        <dbReference type="Proteomes" id="UP000321816"/>
    </source>
</evidence>
<dbReference type="PANTHER" id="PTHR11717:SF7">
    <property type="entry name" value="LOW MOLECULAR WEIGHT PHOSPHOTYROSINE PROTEIN PHOSPHATASE"/>
    <property type="match status" value="1"/>
</dbReference>
<dbReference type="InterPro" id="IPR017867">
    <property type="entry name" value="Tyr_phospatase_low_mol_wt"/>
</dbReference>
<reference evidence="8 9" key="1">
    <citation type="submission" date="2024-01" db="EMBL/GenBank/DDBJ databases">
        <title>Complete Genome Sequence of Alkalicoccus halolimnae BZ-SZ-XJ29T, a Moderately Halophilic Bacterium Isolated from a Salt Lake.</title>
        <authorList>
            <person name="Zhao B."/>
        </authorList>
    </citation>
    <scope>NUCLEOTIDE SEQUENCE [LARGE SCALE GENOMIC DNA]</scope>
    <source>
        <strain evidence="8 9">BZ-SZ-XJ29</strain>
    </source>
</reference>
<evidence type="ECO:0000256" key="2">
    <source>
        <dbReference type="ARBA" id="ARBA00013064"/>
    </source>
</evidence>
<keyword evidence="9" id="KW-1185">Reference proteome</keyword>
<comment type="catalytic activity">
    <reaction evidence="5">
        <text>O-phospho-L-tyrosyl-[protein] + H2O = L-tyrosyl-[protein] + phosphate</text>
        <dbReference type="Rhea" id="RHEA:10684"/>
        <dbReference type="Rhea" id="RHEA-COMP:10136"/>
        <dbReference type="Rhea" id="RHEA-COMP:20101"/>
        <dbReference type="ChEBI" id="CHEBI:15377"/>
        <dbReference type="ChEBI" id="CHEBI:43474"/>
        <dbReference type="ChEBI" id="CHEBI:46858"/>
        <dbReference type="ChEBI" id="CHEBI:61978"/>
        <dbReference type="EC" id="3.1.3.48"/>
    </reaction>
</comment>
<dbReference type="RefSeq" id="WP_147804861.1">
    <property type="nucleotide sequence ID" value="NZ_CP144914.1"/>
</dbReference>
<dbReference type="Proteomes" id="UP000321816">
    <property type="component" value="Chromosome"/>
</dbReference>
<gene>
    <name evidence="8" type="ORF">FTX54_007630</name>
</gene>
<feature type="active site" evidence="6">
    <location>
        <position position="14"/>
    </location>
</feature>
<sequence>MIRIFFVCLGNICRSPMAEAVFRHKAEKRGIESRLLIESAGTGEWHVGHQPHEETLKTLRYNHIPAGNMVGKQLNETDVDADYIIAMDAANLGYINQMRGSHTGNEVFRLLDLLPDIPEDDVPDPYMTGNFEEVFYLIDQGCEALLDYIIAKERL</sequence>
<protein>
    <recommendedName>
        <fullName evidence="2">protein-tyrosine-phosphatase</fullName>
        <ecNumber evidence="2">3.1.3.48</ecNumber>
    </recommendedName>
</protein>
<evidence type="ECO:0000256" key="6">
    <source>
        <dbReference type="PIRSR" id="PIRSR617867-1"/>
    </source>
</evidence>
<keyword evidence="4" id="KW-0904">Protein phosphatase</keyword>
<feature type="active site" description="Proton donor" evidence="6">
    <location>
        <position position="124"/>
    </location>
</feature>
<comment type="similarity">
    <text evidence="1">Belongs to the low molecular weight phosphotyrosine protein phosphatase family.</text>
</comment>
<dbReference type="OrthoDB" id="9784339at2"/>
<dbReference type="PANTHER" id="PTHR11717">
    <property type="entry name" value="LOW MOLECULAR WEIGHT PROTEIN TYROSINE PHOSPHATASE"/>
    <property type="match status" value="1"/>
</dbReference>
<dbReference type="InterPro" id="IPR023485">
    <property type="entry name" value="Ptyr_pPase"/>
</dbReference>
<dbReference type="SUPFAM" id="SSF52788">
    <property type="entry name" value="Phosphotyrosine protein phosphatases I"/>
    <property type="match status" value="1"/>
</dbReference>
<dbReference type="InterPro" id="IPR050438">
    <property type="entry name" value="LMW_PTPase"/>
</dbReference>
<evidence type="ECO:0000259" key="7">
    <source>
        <dbReference type="SMART" id="SM00226"/>
    </source>
</evidence>
<dbReference type="AlphaFoldDB" id="A0A5C7F4N2"/>
<name>A0A5C7F4N2_9BACI</name>
<dbReference type="SMART" id="SM00226">
    <property type="entry name" value="LMWPc"/>
    <property type="match status" value="1"/>
</dbReference>
<evidence type="ECO:0000256" key="1">
    <source>
        <dbReference type="ARBA" id="ARBA00011063"/>
    </source>
</evidence>
<accession>A0A5C7F4N2</accession>
<feature type="active site" description="Nucleophile" evidence="6">
    <location>
        <position position="8"/>
    </location>
</feature>
<dbReference type="PRINTS" id="PR00719">
    <property type="entry name" value="LMWPTPASE"/>
</dbReference>
<evidence type="ECO:0000256" key="4">
    <source>
        <dbReference type="ARBA" id="ARBA00022912"/>
    </source>
</evidence>
<evidence type="ECO:0000313" key="8">
    <source>
        <dbReference type="EMBL" id="WWD81398.1"/>
    </source>
</evidence>
<dbReference type="Pfam" id="PF01451">
    <property type="entry name" value="LMWPc"/>
    <property type="match status" value="1"/>
</dbReference>
<dbReference type="KEGG" id="ahal:FTX54_007630"/>
<feature type="domain" description="Phosphotyrosine protein phosphatase I" evidence="7">
    <location>
        <begin position="2"/>
        <end position="148"/>
    </location>
</feature>
<dbReference type="CDD" id="cd16343">
    <property type="entry name" value="LMWPTP"/>
    <property type="match status" value="1"/>
</dbReference>
<evidence type="ECO:0000256" key="3">
    <source>
        <dbReference type="ARBA" id="ARBA00022801"/>
    </source>
</evidence>
<organism evidence="8 9">
    <name type="scientific">Alkalicoccus halolimnae</name>
    <dbReference type="NCBI Taxonomy" id="1667239"/>
    <lineage>
        <taxon>Bacteria</taxon>
        <taxon>Bacillati</taxon>
        <taxon>Bacillota</taxon>
        <taxon>Bacilli</taxon>
        <taxon>Bacillales</taxon>
        <taxon>Bacillaceae</taxon>
        <taxon>Alkalicoccus</taxon>
    </lineage>
</organism>
<dbReference type="EMBL" id="CP144914">
    <property type="protein sequence ID" value="WWD81398.1"/>
    <property type="molecule type" value="Genomic_DNA"/>
</dbReference>
<dbReference type="Gene3D" id="3.40.50.2300">
    <property type="match status" value="1"/>
</dbReference>
<evidence type="ECO:0000256" key="5">
    <source>
        <dbReference type="ARBA" id="ARBA00051722"/>
    </source>
</evidence>
<dbReference type="EC" id="3.1.3.48" evidence="2"/>
<keyword evidence="3 8" id="KW-0378">Hydrolase</keyword>
<dbReference type="GO" id="GO:0004725">
    <property type="term" value="F:protein tyrosine phosphatase activity"/>
    <property type="evidence" value="ECO:0007669"/>
    <property type="project" value="UniProtKB-EC"/>
</dbReference>
<proteinExistence type="inferred from homology"/>
<dbReference type="InterPro" id="IPR036196">
    <property type="entry name" value="Ptyr_pPase_sf"/>
</dbReference>